<accession>A0A0P6WAL6</accession>
<evidence type="ECO:0000313" key="3">
    <source>
        <dbReference type="Proteomes" id="UP000048984"/>
    </source>
</evidence>
<dbReference type="RefSeq" id="WP_054357743.1">
    <property type="nucleotide sequence ID" value="NZ_LJYW01000001.1"/>
</dbReference>
<keyword evidence="3" id="KW-1185">Reference proteome</keyword>
<evidence type="ECO:0000313" key="2">
    <source>
        <dbReference type="EMBL" id="KPL51581.1"/>
    </source>
</evidence>
<proteinExistence type="predicted"/>
<dbReference type="AlphaFoldDB" id="A0A0P6WAL6"/>
<gene>
    <name evidence="2" type="ORF">ABB55_04515</name>
</gene>
<feature type="chain" id="PRO_5006132237" evidence="1">
    <location>
        <begin position="27"/>
        <end position="147"/>
    </location>
</feature>
<protein>
    <submittedName>
        <fullName evidence="2">Uncharacterized protein</fullName>
    </submittedName>
</protein>
<keyword evidence="1" id="KW-0732">Signal</keyword>
<name>A0A0P6WAL6_9HYPH</name>
<dbReference type="EMBL" id="LJYW01000001">
    <property type="protein sequence ID" value="KPL51581.1"/>
    <property type="molecule type" value="Genomic_DNA"/>
</dbReference>
<organism evidence="2 3">
    <name type="scientific">Prosthecodimorpha hirschii</name>
    <dbReference type="NCBI Taxonomy" id="665126"/>
    <lineage>
        <taxon>Bacteria</taxon>
        <taxon>Pseudomonadati</taxon>
        <taxon>Pseudomonadota</taxon>
        <taxon>Alphaproteobacteria</taxon>
        <taxon>Hyphomicrobiales</taxon>
        <taxon>Ancalomicrobiaceae</taxon>
        <taxon>Prosthecodimorpha</taxon>
    </lineage>
</organism>
<sequence length="147" mass="15552">MRHIRIAAALAVAVAASLLAAAPAAAQSLEVKKMRVLQEADLSTALALTNKRCGLDLKAGYDWKSFDEAEVSKKNVAPYCSAALDAIEDLCGDQLGKDALKDKVKTLTCAGAKEPGAALSDGTLTFSFSLTPNQNKLLVRSFLEKNL</sequence>
<dbReference type="Proteomes" id="UP000048984">
    <property type="component" value="Unassembled WGS sequence"/>
</dbReference>
<evidence type="ECO:0000256" key="1">
    <source>
        <dbReference type="SAM" id="SignalP"/>
    </source>
</evidence>
<comment type="caution">
    <text evidence="2">The sequence shown here is derived from an EMBL/GenBank/DDBJ whole genome shotgun (WGS) entry which is preliminary data.</text>
</comment>
<reference evidence="2 3" key="2">
    <citation type="submission" date="2015-10" db="EMBL/GenBank/DDBJ databases">
        <title>Draft Genome Sequence of Prosthecomicrobium hirschii ATCC 27832.</title>
        <authorList>
            <person name="Daniel J."/>
            <person name="Givan S.A."/>
            <person name="Brun Y.V."/>
            <person name="Brown P.J."/>
        </authorList>
    </citation>
    <scope>NUCLEOTIDE SEQUENCE [LARGE SCALE GENOMIC DNA]</scope>
    <source>
        <strain evidence="2 3">16</strain>
    </source>
</reference>
<reference evidence="2 3" key="1">
    <citation type="submission" date="2015-09" db="EMBL/GenBank/DDBJ databases">
        <authorList>
            <person name="Jackson K.R."/>
            <person name="Lunt B.L."/>
            <person name="Fisher J.N.B."/>
            <person name="Gardner A.V."/>
            <person name="Bailey M.E."/>
            <person name="Deus L.M."/>
            <person name="Earl A.S."/>
            <person name="Gibby P.D."/>
            <person name="Hartmann K.A."/>
            <person name="Liu J.E."/>
            <person name="Manci A.M."/>
            <person name="Nielsen D.A."/>
            <person name="Solomon M.B."/>
            <person name="Breakwell D.P."/>
            <person name="Burnett S.H."/>
            <person name="Grose J.H."/>
        </authorList>
    </citation>
    <scope>NUCLEOTIDE SEQUENCE [LARGE SCALE GENOMIC DNA]</scope>
    <source>
        <strain evidence="2 3">16</strain>
    </source>
</reference>
<feature type="signal peptide" evidence="1">
    <location>
        <begin position="1"/>
        <end position="26"/>
    </location>
</feature>